<keyword evidence="5 7" id="KW-0472">Membrane</keyword>
<feature type="transmembrane region" description="Helical" evidence="7">
    <location>
        <begin position="455"/>
        <end position="475"/>
    </location>
</feature>
<feature type="transmembrane region" description="Helical" evidence="7">
    <location>
        <begin position="328"/>
        <end position="345"/>
    </location>
</feature>
<dbReference type="Pfam" id="PF06609">
    <property type="entry name" value="TRI12"/>
    <property type="match status" value="1"/>
</dbReference>
<proteinExistence type="predicted"/>
<keyword evidence="2" id="KW-0813">Transport</keyword>
<feature type="compositionally biased region" description="Basic and acidic residues" evidence="6">
    <location>
        <begin position="1"/>
        <end position="16"/>
    </location>
</feature>
<protein>
    <recommendedName>
        <fullName evidence="8">Major facilitator superfamily (MFS) profile domain-containing protein</fullName>
    </recommendedName>
</protein>
<feature type="transmembrane region" description="Helical" evidence="7">
    <location>
        <begin position="96"/>
        <end position="114"/>
    </location>
</feature>
<keyword evidence="3 7" id="KW-0812">Transmembrane</keyword>
<dbReference type="InterPro" id="IPR010573">
    <property type="entry name" value="MFS_Str1/Tri12-like"/>
</dbReference>
<sequence>MAADADDKTRVTHADFIEPANTADNRNTGSKHGDGDNGTDEIVAALQHTGEEVGMTWRSCMAVAAMALSYNAYLFTLLIPPAILSFINADLGPDSTYTWITISWNLGGAIFVTIGGRLSDIFGRRWFFICGAATLIVGAVVGATGQSIGQMIASGAIFGSGAGLLEMAFGAVQEIVPNEWRMVTIGLFDASSIIAQVMPLIAWAIIKYTGQWRNAYYLMIAFQALNTAFLGAFYHPPSFRTKHASSTRTKSDLLKSFDWIGLAMFITGCTLFIIGVNWGGTLYPWKSAATLAPIVLGLLLLVGLGFYEAYGNIEEPLLPARLFKEVRHFTMPMIVMSVVGMQYYSNATLWPRMSQLLYATDEISKGLYAEVVPLGTILGGLAVLGSKRLGHQRWQIVFYIALQTACVGALSTSTIDNPVKSVILTVIVSMTTALVMLNCFVLVGFGIVDQNDIGTAAGIAGTARLIAGAIAVAIFGNVTNNRYTTALPNRVSDEVAGLGFNSTNMVGLIAAARLNTDAAYAGVPDMTDEIRAAATRGNQLAYLDGAHLSYLIAMAFGVVGCVAAFWIPSIDRRKYTKKTVALQEQDRKMLQEKKLQSPGA</sequence>
<dbReference type="InterPro" id="IPR005829">
    <property type="entry name" value="Sugar_transporter_CS"/>
</dbReference>
<dbReference type="InterPro" id="IPR020846">
    <property type="entry name" value="MFS_dom"/>
</dbReference>
<evidence type="ECO:0000313" key="9">
    <source>
        <dbReference type="EMBL" id="KAK7402700.1"/>
    </source>
</evidence>
<comment type="caution">
    <text evidence="9">The sequence shown here is derived from an EMBL/GenBank/DDBJ whole genome shotgun (WGS) entry which is preliminary data.</text>
</comment>
<feature type="transmembrane region" description="Helical" evidence="7">
    <location>
        <begin position="421"/>
        <end position="448"/>
    </location>
</feature>
<feature type="transmembrane region" description="Helical" evidence="7">
    <location>
        <begin position="396"/>
        <end position="415"/>
    </location>
</feature>
<dbReference type="PROSITE" id="PS50850">
    <property type="entry name" value="MFS"/>
    <property type="match status" value="1"/>
</dbReference>
<dbReference type="SUPFAM" id="SSF103473">
    <property type="entry name" value="MFS general substrate transporter"/>
    <property type="match status" value="1"/>
</dbReference>
<evidence type="ECO:0000256" key="2">
    <source>
        <dbReference type="ARBA" id="ARBA00022448"/>
    </source>
</evidence>
<feature type="domain" description="Major facilitator superfamily (MFS) profile" evidence="8">
    <location>
        <begin position="60"/>
        <end position="519"/>
    </location>
</feature>
<organism evidence="9 10">
    <name type="scientific">Neonectria punicea</name>
    <dbReference type="NCBI Taxonomy" id="979145"/>
    <lineage>
        <taxon>Eukaryota</taxon>
        <taxon>Fungi</taxon>
        <taxon>Dikarya</taxon>
        <taxon>Ascomycota</taxon>
        <taxon>Pezizomycotina</taxon>
        <taxon>Sordariomycetes</taxon>
        <taxon>Hypocreomycetidae</taxon>
        <taxon>Hypocreales</taxon>
        <taxon>Nectriaceae</taxon>
        <taxon>Neonectria</taxon>
    </lineage>
</organism>
<evidence type="ECO:0000256" key="7">
    <source>
        <dbReference type="SAM" id="Phobius"/>
    </source>
</evidence>
<dbReference type="PROSITE" id="PS00216">
    <property type="entry name" value="SUGAR_TRANSPORT_1"/>
    <property type="match status" value="1"/>
</dbReference>
<dbReference type="InterPro" id="IPR036259">
    <property type="entry name" value="MFS_trans_sf"/>
</dbReference>
<feature type="transmembrane region" description="Helical" evidence="7">
    <location>
        <begin position="365"/>
        <end position="384"/>
    </location>
</feature>
<comment type="subcellular location">
    <subcellularLocation>
        <location evidence="1">Membrane</location>
        <topology evidence="1">Multi-pass membrane protein</topology>
    </subcellularLocation>
</comment>
<keyword evidence="4 7" id="KW-1133">Transmembrane helix</keyword>
<accession>A0ABR1GLD2</accession>
<evidence type="ECO:0000313" key="10">
    <source>
        <dbReference type="Proteomes" id="UP001498476"/>
    </source>
</evidence>
<name>A0ABR1GLD2_9HYPO</name>
<feature type="transmembrane region" description="Helical" evidence="7">
    <location>
        <begin position="126"/>
        <end position="145"/>
    </location>
</feature>
<feature type="transmembrane region" description="Helical" evidence="7">
    <location>
        <begin position="215"/>
        <end position="235"/>
    </location>
</feature>
<feature type="transmembrane region" description="Helical" evidence="7">
    <location>
        <begin position="548"/>
        <end position="568"/>
    </location>
</feature>
<evidence type="ECO:0000256" key="3">
    <source>
        <dbReference type="ARBA" id="ARBA00022692"/>
    </source>
</evidence>
<dbReference type="PANTHER" id="PTHR23501">
    <property type="entry name" value="MAJOR FACILITATOR SUPERFAMILY"/>
    <property type="match status" value="1"/>
</dbReference>
<feature type="transmembrane region" description="Helical" evidence="7">
    <location>
        <begin position="288"/>
        <end position="307"/>
    </location>
</feature>
<dbReference type="Proteomes" id="UP001498476">
    <property type="component" value="Unassembled WGS sequence"/>
</dbReference>
<dbReference type="EMBL" id="JAZAVJ010000288">
    <property type="protein sequence ID" value="KAK7402700.1"/>
    <property type="molecule type" value="Genomic_DNA"/>
</dbReference>
<evidence type="ECO:0000256" key="5">
    <source>
        <dbReference type="ARBA" id="ARBA00023136"/>
    </source>
</evidence>
<feature type="transmembrane region" description="Helical" evidence="7">
    <location>
        <begin position="184"/>
        <end position="209"/>
    </location>
</feature>
<dbReference type="Gene3D" id="1.20.1250.20">
    <property type="entry name" value="MFS general substrate transporter like domains"/>
    <property type="match status" value="1"/>
</dbReference>
<feature type="region of interest" description="Disordered" evidence="6">
    <location>
        <begin position="1"/>
        <end position="38"/>
    </location>
</feature>
<evidence type="ECO:0000256" key="6">
    <source>
        <dbReference type="SAM" id="MobiDB-lite"/>
    </source>
</evidence>
<feature type="transmembrane region" description="Helical" evidence="7">
    <location>
        <begin position="151"/>
        <end position="172"/>
    </location>
</feature>
<feature type="transmembrane region" description="Helical" evidence="7">
    <location>
        <begin position="62"/>
        <end position="84"/>
    </location>
</feature>
<evidence type="ECO:0000256" key="1">
    <source>
        <dbReference type="ARBA" id="ARBA00004141"/>
    </source>
</evidence>
<feature type="transmembrane region" description="Helical" evidence="7">
    <location>
        <begin position="256"/>
        <end position="276"/>
    </location>
</feature>
<gene>
    <name evidence="9" type="ORF">QQX98_011564</name>
</gene>
<keyword evidence="10" id="KW-1185">Reference proteome</keyword>
<reference evidence="9 10" key="1">
    <citation type="journal article" date="2025" name="Microbiol. Resour. Announc.">
        <title>Draft genome sequences for Neonectria magnoliae and Neonectria punicea, canker pathogens of Liriodendron tulipifera and Acer saccharum in West Virginia.</title>
        <authorList>
            <person name="Petronek H.M."/>
            <person name="Kasson M.T."/>
            <person name="Metheny A.M."/>
            <person name="Stauder C.M."/>
            <person name="Lovett B."/>
            <person name="Lynch S.C."/>
            <person name="Garnas J.R."/>
            <person name="Kasson L.R."/>
            <person name="Stajich J.E."/>
        </authorList>
    </citation>
    <scope>NUCLEOTIDE SEQUENCE [LARGE SCALE GENOMIC DNA]</scope>
    <source>
        <strain evidence="9 10">NRRL 64653</strain>
    </source>
</reference>
<evidence type="ECO:0000256" key="4">
    <source>
        <dbReference type="ARBA" id="ARBA00022989"/>
    </source>
</evidence>
<dbReference type="PANTHER" id="PTHR23501:SF109">
    <property type="entry name" value="MAJOR FACILITATOR SUPERFAMILY (MFS) PROFILE DOMAIN-CONTAINING PROTEIN-RELATED"/>
    <property type="match status" value="1"/>
</dbReference>
<evidence type="ECO:0000259" key="8">
    <source>
        <dbReference type="PROSITE" id="PS50850"/>
    </source>
</evidence>